<dbReference type="Gene3D" id="1.10.1740.10">
    <property type="match status" value="1"/>
</dbReference>
<feature type="region of interest" description="Disordered" evidence="6">
    <location>
        <begin position="1"/>
        <end position="23"/>
    </location>
</feature>
<feature type="domain" description="RNA polymerase sigma-70 region 2" evidence="7">
    <location>
        <begin position="32"/>
        <end position="97"/>
    </location>
</feature>
<keyword evidence="4" id="KW-0238">DNA-binding</keyword>
<name>A0ABX0XUX4_9ACTN</name>
<keyword evidence="3" id="KW-0731">Sigma factor</keyword>
<gene>
    <name evidence="9" type="ORF">HC031_07740</name>
</gene>
<organism evidence="9 10">
    <name type="scientific">Planosporangium thailandense</name>
    <dbReference type="NCBI Taxonomy" id="765197"/>
    <lineage>
        <taxon>Bacteria</taxon>
        <taxon>Bacillati</taxon>
        <taxon>Actinomycetota</taxon>
        <taxon>Actinomycetes</taxon>
        <taxon>Micromonosporales</taxon>
        <taxon>Micromonosporaceae</taxon>
        <taxon>Planosporangium</taxon>
    </lineage>
</organism>
<proteinExistence type="inferred from homology"/>
<dbReference type="PANTHER" id="PTHR43133:SF50">
    <property type="entry name" value="ECF RNA POLYMERASE SIGMA FACTOR SIGM"/>
    <property type="match status" value="1"/>
</dbReference>
<evidence type="ECO:0000256" key="3">
    <source>
        <dbReference type="ARBA" id="ARBA00023082"/>
    </source>
</evidence>
<dbReference type="InterPro" id="IPR007627">
    <property type="entry name" value="RNA_pol_sigma70_r2"/>
</dbReference>
<dbReference type="InterPro" id="IPR013249">
    <property type="entry name" value="RNA_pol_sigma70_r4_t2"/>
</dbReference>
<dbReference type="Pfam" id="PF04542">
    <property type="entry name" value="Sigma70_r2"/>
    <property type="match status" value="1"/>
</dbReference>
<evidence type="ECO:0000259" key="8">
    <source>
        <dbReference type="Pfam" id="PF08281"/>
    </source>
</evidence>
<evidence type="ECO:0000313" key="10">
    <source>
        <dbReference type="Proteomes" id="UP000722989"/>
    </source>
</evidence>
<evidence type="ECO:0000256" key="4">
    <source>
        <dbReference type="ARBA" id="ARBA00023125"/>
    </source>
</evidence>
<reference evidence="9 10" key="1">
    <citation type="submission" date="2020-03" db="EMBL/GenBank/DDBJ databases">
        <title>WGS of the type strain of Planosporangium spp.</title>
        <authorList>
            <person name="Thawai C."/>
        </authorList>
    </citation>
    <scope>NUCLEOTIDE SEQUENCE [LARGE SCALE GENOMIC DNA]</scope>
    <source>
        <strain evidence="9 10">TBRC 5610</strain>
    </source>
</reference>
<evidence type="ECO:0000313" key="9">
    <source>
        <dbReference type="EMBL" id="NJC69611.1"/>
    </source>
</evidence>
<dbReference type="InterPro" id="IPR039425">
    <property type="entry name" value="RNA_pol_sigma-70-like"/>
</dbReference>
<dbReference type="InterPro" id="IPR013324">
    <property type="entry name" value="RNA_pol_sigma_r3/r4-like"/>
</dbReference>
<dbReference type="PANTHER" id="PTHR43133">
    <property type="entry name" value="RNA POLYMERASE ECF-TYPE SIGMA FACTO"/>
    <property type="match status" value="1"/>
</dbReference>
<protein>
    <submittedName>
        <fullName evidence="9">SigE family RNA polymerase sigma factor</fullName>
    </submittedName>
</protein>
<dbReference type="SUPFAM" id="SSF88659">
    <property type="entry name" value="Sigma3 and sigma4 domains of RNA polymerase sigma factors"/>
    <property type="match status" value="1"/>
</dbReference>
<dbReference type="Gene3D" id="1.10.10.10">
    <property type="entry name" value="Winged helix-like DNA-binding domain superfamily/Winged helix DNA-binding domain"/>
    <property type="match status" value="1"/>
</dbReference>
<dbReference type="RefSeq" id="WP_167924533.1">
    <property type="nucleotide sequence ID" value="NZ_JAATVY010000004.1"/>
</dbReference>
<dbReference type="InterPro" id="IPR013325">
    <property type="entry name" value="RNA_pol_sigma_r2"/>
</dbReference>
<dbReference type="CDD" id="cd06171">
    <property type="entry name" value="Sigma70_r4"/>
    <property type="match status" value="1"/>
</dbReference>
<comment type="similarity">
    <text evidence="1">Belongs to the sigma-70 factor family. ECF subfamily.</text>
</comment>
<evidence type="ECO:0000259" key="7">
    <source>
        <dbReference type="Pfam" id="PF04542"/>
    </source>
</evidence>
<keyword evidence="5" id="KW-0804">Transcription</keyword>
<accession>A0ABX0XUX4</accession>
<feature type="domain" description="RNA polymerase sigma factor 70 region 4 type 2" evidence="8">
    <location>
        <begin position="119"/>
        <end position="171"/>
    </location>
</feature>
<dbReference type="Pfam" id="PF08281">
    <property type="entry name" value="Sigma70_r4_2"/>
    <property type="match status" value="1"/>
</dbReference>
<dbReference type="InterPro" id="IPR036388">
    <property type="entry name" value="WH-like_DNA-bd_sf"/>
</dbReference>
<sequence>MIAHRDPPANASPPRRDASASTTTAGDIEEFYAANVNTLTLQLYAYTGDLAAAQDVVQEAFCRALPRWDRISRYDDPAAWVRRVAWNLATSRWRRLRSGVDFVRRYREAPVPGPGPDRVALTAALAKLPETQRRALVLHYLADLTTRDIAQQEGVAESTVRVWLHRGRTALAALLAETGMEYRHG</sequence>
<evidence type="ECO:0000256" key="5">
    <source>
        <dbReference type="ARBA" id="ARBA00023163"/>
    </source>
</evidence>
<keyword evidence="2" id="KW-0805">Transcription regulation</keyword>
<dbReference type="SUPFAM" id="SSF88946">
    <property type="entry name" value="Sigma2 domain of RNA polymerase sigma factors"/>
    <property type="match status" value="1"/>
</dbReference>
<evidence type="ECO:0000256" key="2">
    <source>
        <dbReference type="ARBA" id="ARBA00023015"/>
    </source>
</evidence>
<comment type="caution">
    <text evidence="9">The sequence shown here is derived from an EMBL/GenBank/DDBJ whole genome shotgun (WGS) entry which is preliminary data.</text>
</comment>
<dbReference type="EMBL" id="JAATVY010000004">
    <property type="protein sequence ID" value="NJC69611.1"/>
    <property type="molecule type" value="Genomic_DNA"/>
</dbReference>
<keyword evidence="10" id="KW-1185">Reference proteome</keyword>
<dbReference type="Proteomes" id="UP000722989">
    <property type="component" value="Unassembled WGS sequence"/>
</dbReference>
<dbReference type="NCBIfam" id="TIGR02937">
    <property type="entry name" value="sigma70-ECF"/>
    <property type="match status" value="1"/>
</dbReference>
<evidence type="ECO:0000256" key="6">
    <source>
        <dbReference type="SAM" id="MobiDB-lite"/>
    </source>
</evidence>
<evidence type="ECO:0000256" key="1">
    <source>
        <dbReference type="ARBA" id="ARBA00010641"/>
    </source>
</evidence>
<dbReference type="InterPro" id="IPR014284">
    <property type="entry name" value="RNA_pol_sigma-70_dom"/>
</dbReference>